<dbReference type="Gene3D" id="2.60.120.10">
    <property type="entry name" value="Jelly Rolls"/>
    <property type="match status" value="1"/>
</dbReference>
<dbReference type="AlphaFoldDB" id="A0A6J4PBC6"/>
<sequence length="190" mass="20606">MAKAGDELVNPVTRLRTAFRKTARETSGELLQVDWIGGPDWTTGPDHIHPHQEERFEVLSGKLGLRSEGVERVHGSGEVIVAPAGSAHAAWNASDDELHVLVDFRPALRTEITFEALASLAHDGKTNEVGAPKNPLRLALILREYDDEIYFTRPPLAVQRVIFGGWPGSRGCSGIEPNTTTPGEASMPGP</sequence>
<protein>
    <recommendedName>
        <fullName evidence="1">Cupin type-2 domain-containing protein</fullName>
    </recommendedName>
</protein>
<dbReference type="InterPro" id="IPR014710">
    <property type="entry name" value="RmlC-like_jellyroll"/>
</dbReference>
<dbReference type="Pfam" id="PF07883">
    <property type="entry name" value="Cupin_2"/>
    <property type="match status" value="1"/>
</dbReference>
<proteinExistence type="predicted"/>
<organism evidence="2">
    <name type="scientific">uncultured Rubrobacteraceae bacterium</name>
    <dbReference type="NCBI Taxonomy" id="349277"/>
    <lineage>
        <taxon>Bacteria</taxon>
        <taxon>Bacillati</taxon>
        <taxon>Actinomycetota</taxon>
        <taxon>Rubrobacteria</taxon>
        <taxon>Rubrobacterales</taxon>
        <taxon>Rubrobacteraceae</taxon>
        <taxon>environmental samples</taxon>
    </lineage>
</organism>
<name>A0A6J4PBC6_9ACTN</name>
<dbReference type="SUPFAM" id="SSF51182">
    <property type="entry name" value="RmlC-like cupins"/>
    <property type="match status" value="1"/>
</dbReference>
<reference evidence="2" key="1">
    <citation type="submission" date="2020-02" db="EMBL/GenBank/DDBJ databases">
        <authorList>
            <person name="Meier V. D."/>
        </authorList>
    </citation>
    <scope>NUCLEOTIDE SEQUENCE</scope>
    <source>
        <strain evidence="2">AVDCRST_MAG82</strain>
    </source>
</reference>
<dbReference type="InterPro" id="IPR011051">
    <property type="entry name" value="RmlC_Cupin_sf"/>
</dbReference>
<dbReference type="CDD" id="cd02208">
    <property type="entry name" value="cupin_RmlC-like"/>
    <property type="match status" value="1"/>
</dbReference>
<feature type="domain" description="Cupin type-2" evidence="1">
    <location>
        <begin position="41"/>
        <end position="102"/>
    </location>
</feature>
<dbReference type="EMBL" id="CADCVA010000092">
    <property type="protein sequence ID" value="CAA9409500.1"/>
    <property type="molecule type" value="Genomic_DNA"/>
</dbReference>
<evidence type="ECO:0000259" key="1">
    <source>
        <dbReference type="Pfam" id="PF07883"/>
    </source>
</evidence>
<dbReference type="InterPro" id="IPR013096">
    <property type="entry name" value="Cupin_2"/>
</dbReference>
<gene>
    <name evidence="2" type="ORF">AVDCRST_MAG82-704</name>
</gene>
<accession>A0A6J4PBC6</accession>
<evidence type="ECO:0000313" key="2">
    <source>
        <dbReference type="EMBL" id="CAA9409500.1"/>
    </source>
</evidence>